<sequence>MSEEPASDQFRSPLQVTRGADSVVVTLNPPIVKNNVPDLCRRLHDTLTAGERGVGGGDGSGDGRILCDVSGLAADFTTIELLTRLALTAKRLGHHLTLHEPSAKLRFLLLLTGLTEILPEET</sequence>
<dbReference type="SUPFAM" id="SSF52091">
    <property type="entry name" value="SpoIIaa-like"/>
    <property type="match status" value="1"/>
</dbReference>
<dbReference type="RefSeq" id="WP_344541793.1">
    <property type="nucleotide sequence ID" value="NZ_BAAATD010000004.1"/>
</dbReference>
<protein>
    <recommendedName>
        <fullName evidence="3">STAS domain-containing protein</fullName>
    </recommendedName>
</protein>
<proteinExistence type="predicted"/>
<dbReference type="InterPro" id="IPR036513">
    <property type="entry name" value="STAS_dom_sf"/>
</dbReference>
<evidence type="ECO:0008006" key="3">
    <source>
        <dbReference type="Google" id="ProtNLM"/>
    </source>
</evidence>
<comment type="caution">
    <text evidence="1">The sequence shown here is derived from an EMBL/GenBank/DDBJ whole genome shotgun (WGS) entry which is preliminary data.</text>
</comment>
<dbReference type="Gene3D" id="3.30.750.24">
    <property type="entry name" value="STAS domain"/>
    <property type="match status" value="1"/>
</dbReference>
<keyword evidence="2" id="KW-1185">Reference proteome</keyword>
<name>A0ABP6C2U4_9ACTN</name>
<dbReference type="EMBL" id="BAAATD010000004">
    <property type="protein sequence ID" value="GAA2596980.1"/>
    <property type="molecule type" value="Genomic_DNA"/>
</dbReference>
<gene>
    <name evidence="1" type="ORF">GCM10010411_33090</name>
</gene>
<accession>A0ABP6C2U4</accession>
<reference evidence="2" key="1">
    <citation type="journal article" date="2019" name="Int. J. Syst. Evol. Microbiol.">
        <title>The Global Catalogue of Microorganisms (GCM) 10K type strain sequencing project: providing services to taxonomists for standard genome sequencing and annotation.</title>
        <authorList>
            <consortium name="The Broad Institute Genomics Platform"/>
            <consortium name="The Broad Institute Genome Sequencing Center for Infectious Disease"/>
            <person name="Wu L."/>
            <person name="Ma J."/>
        </authorList>
    </citation>
    <scope>NUCLEOTIDE SEQUENCE [LARGE SCALE GENOMIC DNA]</scope>
    <source>
        <strain evidence="2">JCM 6833</strain>
    </source>
</reference>
<evidence type="ECO:0000313" key="2">
    <source>
        <dbReference type="Proteomes" id="UP001501509"/>
    </source>
</evidence>
<dbReference type="Proteomes" id="UP001501509">
    <property type="component" value="Unassembled WGS sequence"/>
</dbReference>
<organism evidence="1 2">
    <name type="scientific">Actinomadura fulvescens</name>
    <dbReference type="NCBI Taxonomy" id="46160"/>
    <lineage>
        <taxon>Bacteria</taxon>
        <taxon>Bacillati</taxon>
        <taxon>Actinomycetota</taxon>
        <taxon>Actinomycetes</taxon>
        <taxon>Streptosporangiales</taxon>
        <taxon>Thermomonosporaceae</taxon>
        <taxon>Actinomadura</taxon>
    </lineage>
</organism>
<evidence type="ECO:0000313" key="1">
    <source>
        <dbReference type="EMBL" id="GAA2596980.1"/>
    </source>
</evidence>